<evidence type="ECO:0000313" key="2">
    <source>
        <dbReference type="EMBL" id="GBP76704.1"/>
    </source>
</evidence>
<organism evidence="2 3">
    <name type="scientific">Eumeta variegata</name>
    <name type="common">Bagworm moth</name>
    <name type="synonym">Eumeta japonica</name>
    <dbReference type="NCBI Taxonomy" id="151549"/>
    <lineage>
        <taxon>Eukaryota</taxon>
        <taxon>Metazoa</taxon>
        <taxon>Ecdysozoa</taxon>
        <taxon>Arthropoda</taxon>
        <taxon>Hexapoda</taxon>
        <taxon>Insecta</taxon>
        <taxon>Pterygota</taxon>
        <taxon>Neoptera</taxon>
        <taxon>Endopterygota</taxon>
        <taxon>Lepidoptera</taxon>
        <taxon>Glossata</taxon>
        <taxon>Ditrysia</taxon>
        <taxon>Tineoidea</taxon>
        <taxon>Psychidae</taxon>
        <taxon>Oiketicinae</taxon>
        <taxon>Eumeta</taxon>
    </lineage>
</organism>
<proteinExistence type="predicted"/>
<reference evidence="2 3" key="1">
    <citation type="journal article" date="2019" name="Commun. Biol.">
        <title>The bagworm genome reveals a unique fibroin gene that provides high tensile strength.</title>
        <authorList>
            <person name="Kono N."/>
            <person name="Nakamura H."/>
            <person name="Ohtoshi R."/>
            <person name="Tomita M."/>
            <person name="Numata K."/>
            <person name="Arakawa K."/>
        </authorList>
    </citation>
    <scope>NUCLEOTIDE SEQUENCE [LARGE SCALE GENOMIC DNA]</scope>
</reference>
<gene>
    <name evidence="2" type="ORF">EVAR_52439_1</name>
</gene>
<evidence type="ECO:0000313" key="3">
    <source>
        <dbReference type="Proteomes" id="UP000299102"/>
    </source>
</evidence>
<keyword evidence="3" id="KW-1185">Reference proteome</keyword>
<sequence length="166" mass="18367">MRNIYNENVAGQWDPPHRNKDRDVPDLPIDIYALRQRPPPTLSTVSCLPLLLPEGVLRSFSGRLPVFLLYDLGFKYHPLDTKLSPVCSTFPFGSGAWSFDVFDRPKEINFSYGDADLETGNAQSHAGRRPDSGRAIRIVPADARSPGSLTSGINPPTDSGRRRGAF</sequence>
<evidence type="ECO:0000256" key="1">
    <source>
        <dbReference type="SAM" id="MobiDB-lite"/>
    </source>
</evidence>
<dbReference type="EMBL" id="BGZK01001300">
    <property type="protein sequence ID" value="GBP76704.1"/>
    <property type="molecule type" value="Genomic_DNA"/>
</dbReference>
<comment type="caution">
    <text evidence="2">The sequence shown here is derived from an EMBL/GenBank/DDBJ whole genome shotgun (WGS) entry which is preliminary data.</text>
</comment>
<feature type="compositionally biased region" description="Polar residues" evidence="1">
    <location>
        <begin position="147"/>
        <end position="157"/>
    </location>
</feature>
<dbReference type="AlphaFoldDB" id="A0A4C1YP94"/>
<dbReference type="Proteomes" id="UP000299102">
    <property type="component" value="Unassembled WGS sequence"/>
</dbReference>
<accession>A0A4C1YP94</accession>
<feature type="region of interest" description="Disordered" evidence="1">
    <location>
        <begin position="143"/>
        <end position="166"/>
    </location>
</feature>
<protein>
    <submittedName>
        <fullName evidence="2">Uncharacterized protein</fullName>
    </submittedName>
</protein>
<name>A0A4C1YP94_EUMVA</name>